<organism evidence="3 4">
    <name type="scientific">Hymenobacter ruricola</name>
    <dbReference type="NCBI Taxonomy" id="2791023"/>
    <lineage>
        <taxon>Bacteria</taxon>
        <taxon>Pseudomonadati</taxon>
        <taxon>Bacteroidota</taxon>
        <taxon>Cytophagia</taxon>
        <taxon>Cytophagales</taxon>
        <taxon>Hymenobacteraceae</taxon>
        <taxon>Hymenobacter</taxon>
    </lineage>
</organism>
<evidence type="ECO:0000313" key="4">
    <source>
        <dbReference type="Proteomes" id="UP000618931"/>
    </source>
</evidence>
<evidence type="ECO:0000313" key="3">
    <source>
        <dbReference type="EMBL" id="MBF9222730.1"/>
    </source>
</evidence>
<keyword evidence="1" id="KW-0732">Signal</keyword>
<feature type="domain" description="Copper-binding protein MbnP-like" evidence="2">
    <location>
        <begin position="30"/>
        <end position="212"/>
    </location>
</feature>
<feature type="chain" id="PRO_5046070703" description="Copper-binding protein MbnP-like domain-containing protein" evidence="1">
    <location>
        <begin position="22"/>
        <end position="247"/>
    </location>
</feature>
<dbReference type="Pfam" id="PF20243">
    <property type="entry name" value="MbnP"/>
    <property type="match status" value="1"/>
</dbReference>
<evidence type="ECO:0000256" key="1">
    <source>
        <dbReference type="SAM" id="SignalP"/>
    </source>
</evidence>
<name>A0ABS0I6Y2_9BACT</name>
<accession>A0ABS0I6Y2</accession>
<feature type="signal peptide" evidence="1">
    <location>
        <begin position="1"/>
        <end position="21"/>
    </location>
</feature>
<dbReference type="EMBL" id="JADQDM010000009">
    <property type="protein sequence ID" value="MBF9222730.1"/>
    <property type="molecule type" value="Genomic_DNA"/>
</dbReference>
<comment type="caution">
    <text evidence="3">The sequence shown here is derived from an EMBL/GenBank/DDBJ whole genome shotgun (WGS) entry which is preliminary data.</text>
</comment>
<dbReference type="Proteomes" id="UP000618931">
    <property type="component" value="Unassembled WGS sequence"/>
</dbReference>
<keyword evidence="4" id="KW-1185">Reference proteome</keyword>
<reference evidence="3 4" key="1">
    <citation type="submission" date="2020-11" db="EMBL/GenBank/DDBJ databases">
        <authorList>
            <person name="Kim M.K."/>
        </authorList>
    </citation>
    <scope>NUCLEOTIDE SEQUENCE [LARGE SCALE GENOMIC DNA]</scope>
    <source>
        <strain evidence="3 4">BT662</strain>
    </source>
</reference>
<proteinExistence type="predicted"/>
<dbReference type="InterPro" id="IPR046863">
    <property type="entry name" value="MbnP-like_dom"/>
</dbReference>
<gene>
    <name evidence="3" type="ORF">I2H31_16625</name>
</gene>
<evidence type="ECO:0000259" key="2">
    <source>
        <dbReference type="Pfam" id="PF20243"/>
    </source>
</evidence>
<protein>
    <recommendedName>
        <fullName evidence="2">Copper-binding protein MbnP-like domain-containing protein</fullName>
    </recommendedName>
</protein>
<sequence length="247" mass="25897">MIFRLLSCFVALLALPGLRPAAMPGRRIVVQPVLQTIPLVLDGPAVRTSAGDDVSVTMLRCYLGPLTLHFTDGTTYHDPAAAHLLDLEEANSWIIDLPQAPAKPVAAVAFSVGIDSAASTGGAQGGPLDPALGMYWAWQSGYINAKIEGHSPSRPASVRRAFAFHIGGYARPYATRRPVRLPLPTPSPAATLTLLADADKWLGAAPLAQTPDVQVPGAAAAAQADRVAAMFRWPAAAAATPSARARR</sequence>
<dbReference type="RefSeq" id="WP_196294174.1">
    <property type="nucleotide sequence ID" value="NZ_JADQDM010000009.1"/>
</dbReference>